<dbReference type="InterPro" id="IPR036877">
    <property type="entry name" value="SUI1_dom_sf"/>
</dbReference>
<comment type="similarity">
    <text evidence="1">Belongs to the SUI1 family.</text>
</comment>
<dbReference type="GO" id="GO:0006417">
    <property type="term" value="P:regulation of translation"/>
    <property type="evidence" value="ECO:0007669"/>
    <property type="project" value="UniProtKB-KW"/>
</dbReference>
<dbReference type="GO" id="GO:0003743">
    <property type="term" value="F:translation initiation factor activity"/>
    <property type="evidence" value="ECO:0007669"/>
    <property type="project" value="UniProtKB-KW"/>
</dbReference>
<sequence length="116" mass="12319">MGLFDGTALEQPVTCEHCSEAVADCACPRDGSGAVCRPQDQPARVQREKRRGKWTTVVRGLDAQATDLPALLKQIKKTCSAGGTVTADGLEVQGDHRDRLVEMLKAKGYPAKPAGG</sequence>
<proteinExistence type="inferred from homology"/>
<dbReference type="GO" id="GO:0003729">
    <property type="term" value="F:mRNA binding"/>
    <property type="evidence" value="ECO:0007669"/>
    <property type="project" value="TreeGrafter"/>
</dbReference>
<dbReference type="Pfam" id="PF01253">
    <property type="entry name" value="SUI1"/>
    <property type="match status" value="1"/>
</dbReference>
<dbReference type="PANTHER" id="PTHR12789">
    <property type="entry name" value="DENSITY-REGULATED PROTEIN HOMOLOG"/>
    <property type="match status" value="1"/>
</dbReference>
<keyword evidence="2" id="KW-0810">Translation regulation</keyword>
<feature type="domain" description="SUI1" evidence="4">
    <location>
        <begin position="48"/>
        <end position="108"/>
    </location>
</feature>
<keyword evidence="3" id="KW-0648">Protein biosynthesis</keyword>
<dbReference type="InterPro" id="IPR005872">
    <property type="entry name" value="SUI1_arc_bac"/>
</dbReference>
<organism evidence="5 6">
    <name type="scientific">Algisphaera agarilytica</name>
    <dbReference type="NCBI Taxonomy" id="1385975"/>
    <lineage>
        <taxon>Bacteria</taxon>
        <taxon>Pseudomonadati</taxon>
        <taxon>Planctomycetota</taxon>
        <taxon>Phycisphaerae</taxon>
        <taxon>Phycisphaerales</taxon>
        <taxon>Phycisphaeraceae</taxon>
        <taxon>Algisphaera</taxon>
    </lineage>
</organism>
<dbReference type="GO" id="GO:0002188">
    <property type="term" value="P:translation reinitiation"/>
    <property type="evidence" value="ECO:0007669"/>
    <property type="project" value="TreeGrafter"/>
</dbReference>
<name>A0A7X0H409_9BACT</name>
<dbReference type="SUPFAM" id="SSF55159">
    <property type="entry name" value="eIF1-like"/>
    <property type="match status" value="1"/>
</dbReference>
<comment type="caution">
    <text evidence="5">The sequence shown here is derived from an EMBL/GenBank/DDBJ whole genome shotgun (WGS) entry which is preliminary data.</text>
</comment>
<protein>
    <submittedName>
        <fullName evidence="5">Translation initiation factor 1</fullName>
    </submittedName>
</protein>
<accession>A0A7X0H409</accession>
<evidence type="ECO:0000259" key="4">
    <source>
        <dbReference type="PROSITE" id="PS50296"/>
    </source>
</evidence>
<evidence type="ECO:0000256" key="1">
    <source>
        <dbReference type="ARBA" id="ARBA00005422"/>
    </source>
</evidence>
<dbReference type="Proteomes" id="UP000541810">
    <property type="component" value="Unassembled WGS sequence"/>
</dbReference>
<dbReference type="GO" id="GO:0001731">
    <property type="term" value="P:formation of translation preinitiation complex"/>
    <property type="evidence" value="ECO:0007669"/>
    <property type="project" value="TreeGrafter"/>
</dbReference>
<dbReference type="InterPro" id="IPR001950">
    <property type="entry name" value="SUI1"/>
</dbReference>
<keyword evidence="6" id="KW-1185">Reference proteome</keyword>
<dbReference type="PANTHER" id="PTHR12789:SF0">
    <property type="entry name" value="DENSITY-REGULATED PROTEIN"/>
    <property type="match status" value="1"/>
</dbReference>
<dbReference type="CDD" id="cd11567">
    <property type="entry name" value="YciH_like"/>
    <property type="match status" value="1"/>
</dbReference>
<evidence type="ECO:0000313" key="6">
    <source>
        <dbReference type="Proteomes" id="UP000541810"/>
    </source>
</evidence>
<evidence type="ECO:0000313" key="5">
    <source>
        <dbReference type="EMBL" id="MBB6428877.1"/>
    </source>
</evidence>
<evidence type="ECO:0000256" key="2">
    <source>
        <dbReference type="ARBA" id="ARBA00022845"/>
    </source>
</evidence>
<dbReference type="InterPro" id="IPR050318">
    <property type="entry name" value="DENR/SUI1_TIF"/>
</dbReference>
<dbReference type="PIRSF" id="PIRSF037511">
    <property type="entry name" value="Transl_init_SUI1_pro"/>
    <property type="match status" value="1"/>
</dbReference>
<keyword evidence="5" id="KW-0396">Initiation factor</keyword>
<reference evidence="5 6" key="1">
    <citation type="submission" date="2020-08" db="EMBL/GenBank/DDBJ databases">
        <title>Genomic Encyclopedia of Type Strains, Phase IV (KMG-IV): sequencing the most valuable type-strain genomes for metagenomic binning, comparative biology and taxonomic classification.</title>
        <authorList>
            <person name="Goeker M."/>
        </authorList>
    </citation>
    <scope>NUCLEOTIDE SEQUENCE [LARGE SCALE GENOMIC DNA]</scope>
    <source>
        <strain evidence="5 6">DSM 103725</strain>
    </source>
</reference>
<dbReference type="RefSeq" id="WP_184676409.1">
    <property type="nucleotide sequence ID" value="NZ_JACHGY010000001.1"/>
</dbReference>
<dbReference type="EMBL" id="JACHGY010000001">
    <property type="protein sequence ID" value="MBB6428877.1"/>
    <property type="molecule type" value="Genomic_DNA"/>
</dbReference>
<dbReference type="AlphaFoldDB" id="A0A7X0H409"/>
<dbReference type="PROSITE" id="PS50296">
    <property type="entry name" value="SUI1"/>
    <property type="match status" value="1"/>
</dbReference>
<dbReference type="Gene3D" id="3.30.780.10">
    <property type="entry name" value="SUI1-like domain"/>
    <property type="match status" value="1"/>
</dbReference>
<gene>
    <name evidence="5" type="ORF">HNQ40_000683</name>
</gene>
<evidence type="ECO:0000256" key="3">
    <source>
        <dbReference type="ARBA" id="ARBA00022917"/>
    </source>
</evidence>